<keyword evidence="1" id="KW-0614">Plasmid</keyword>
<dbReference type="AlphaFoldDB" id="A0A7S8ZW10"/>
<reference evidence="1 2" key="1">
    <citation type="submission" date="2020-09" db="EMBL/GenBank/DDBJ databases">
        <title>Resistance determinants and their genetic context in bacteria from a longitudinal study of pigs reared under conventional and antibiotic-free husbandry practices.</title>
        <authorList>
            <person name="Poulin-Laprade D."/>
            <person name="Brouard J.-S."/>
            <person name="Gagnon N."/>
            <person name="Turcotte A."/>
            <person name="Langlois A."/>
            <person name="Matte J.J."/>
            <person name="Carrillo C.D."/>
            <person name="Zaheer R."/>
            <person name="McAllister T."/>
            <person name="Topp E."/>
            <person name="Talbot G."/>
        </authorList>
    </citation>
    <scope>NUCLEOTIDE SEQUENCE [LARGE SCALE GENOMIC DNA]</scope>
    <source>
        <strain evidence="1 2">Res13-Abat-PEA21-P4-01-A</strain>
        <plasmid evidence="1 2">unnamednovel_2</plasmid>
    </source>
</reference>
<proteinExistence type="predicted"/>
<dbReference type="Proteomes" id="UP000594659">
    <property type="component" value="Plasmid unnamednovel_2"/>
</dbReference>
<dbReference type="RefSeq" id="WP_103801072.1">
    <property type="nucleotide sequence ID" value="NZ_CP062923.1"/>
</dbReference>
<evidence type="ECO:0000313" key="1">
    <source>
        <dbReference type="EMBL" id="QPF15414.1"/>
    </source>
</evidence>
<geneLocation type="plasmid" evidence="1 2">
    <name>unnamednovel_2</name>
</geneLocation>
<name>A0A7S8ZW10_ACIBA</name>
<evidence type="ECO:0000313" key="2">
    <source>
        <dbReference type="Proteomes" id="UP000594659"/>
    </source>
</evidence>
<sequence length="188" mass="20994">MAKVIGIFTGKDLKWMESEGGSGYWIVRTDRIKSAEYVILIRNHRETWAVKDGLGHGQAFMVGKISGCIPTKKHAGRKLIQISEYALLPDTENFKKAWKKLTAGQRYPVAYLNTNDLLQNLDLDVEKLEWSAFNANPNAETASPESEIIAEESVDETKELSEIIAEAKEMIAHAAGIDVDKVNIQISF</sequence>
<protein>
    <submittedName>
        <fullName evidence="1">Uncharacterized protein</fullName>
    </submittedName>
</protein>
<accession>A0A7S8ZW10</accession>
<gene>
    <name evidence="1" type="ORF">IMO23_19260</name>
</gene>
<organism evidence="1 2">
    <name type="scientific">Acinetobacter baumannii</name>
    <dbReference type="NCBI Taxonomy" id="470"/>
    <lineage>
        <taxon>Bacteria</taxon>
        <taxon>Pseudomonadati</taxon>
        <taxon>Pseudomonadota</taxon>
        <taxon>Gammaproteobacteria</taxon>
        <taxon>Moraxellales</taxon>
        <taxon>Moraxellaceae</taxon>
        <taxon>Acinetobacter</taxon>
        <taxon>Acinetobacter calcoaceticus/baumannii complex</taxon>
    </lineage>
</organism>
<dbReference type="EMBL" id="CP062923">
    <property type="protein sequence ID" value="QPF15414.1"/>
    <property type="molecule type" value="Genomic_DNA"/>
</dbReference>